<organism evidence="2 3">
    <name type="scientific">Anaerosphaera multitolerans</name>
    <dbReference type="NCBI Taxonomy" id="2487351"/>
    <lineage>
        <taxon>Bacteria</taxon>
        <taxon>Bacillati</taxon>
        <taxon>Bacillota</taxon>
        <taxon>Tissierellia</taxon>
        <taxon>Tissierellales</taxon>
        <taxon>Peptoniphilaceae</taxon>
        <taxon>Anaerosphaera</taxon>
    </lineage>
</organism>
<feature type="transmembrane region" description="Helical" evidence="1">
    <location>
        <begin position="50"/>
        <end position="72"/>
    </location>
</feature>
<keyword evidence="1" id="KW-0472">Membrane</keyword>
<dbReference type="Proteomes" id="UP000288812">
    <property type="component" value="Unassembled WGS sequence"/>
</dbReference>
<name>A0A437S7Z3_9FIRM</name>
<comment type="caution">
    <text evidence="2">The sequence shown here is derived from an EMBL/GenBank/DDBJ whole genome shotgun (WGS) entry which is preliminary data.</text>
</comment>
<dbReference type="RefSeq" id="WP_127724011.1">
    <property type="nucleotide sequence ID" value="NZ_RLIH01000004.1"/>
</dbReference>
<accession>A0A437S7Z3</accession>
<keyword evidence="3" id="KW-1185">Reference proteome</keyword>
<reference evidence="2 3" key="1">
    <citation type="submission" date="2018-11" db="EMBL/GenBank/DDBJ databases">
        <title>Genome sequencing and assembly of Anaerosphaera sp. nov., GS7-6-2.</title>
        <authorList>
            <person name="Rettenmaier R."/>
            <person name="Liebl W."/>
            <person name="Zverlov V."/>
        </authorList>
    </citation>
    <scope>NUCLEOTIDE SEQUENCE [LARGE SCALE GENOMIC DNA]</scope>
    <source>
        <strain evidence="2 3">GS7-6-2</strain>
    </source>
</reference>
<keyword evidence="1" id="KW-1133">Transmembrane helix</keyword>
<sequence length="73" mass="8166">MRDLYQAIIKMLKNTAPISIAINVILGLALLIVGLYLFKSQRVNPRIYKACFLFSGLFLISSMTTGLARFLIS</sequence>
<dbReference type="EMBL" id="RLIH01000004">
    <property type="protein sequence ID" value="RVU55028.1"/>
    <property type="molecule type" value="Genomic_DNA"/>
</dbReference>
<gene>
    <name evidence="2" type="ORF">EF514_03825</name>
</gene>
<keyword evidence="1" id="KW-0812">Transmembrane</keyword>
<dbReference type="AlphaFoldDB" id="A0A437S7Z3"/>
<feature type="transmembrane region" description="Helical" evidence="1">
    <location>
        <begin position="20"/>
        <end position="38"/>
    </location>
</feature>
<evidence type="ECO:0000313" key="2">
    <source>
        <dbReference type="EMBL" id="RVU55028.1"/>
    </source>
</evidence>
<evidence type="ECO:0000256" key="1">
    <source>
        <dbReference type="SAM" id="Phobius"/>
    </source>
</evidence>
<dbReference type="OrthoDB" id="9798708at2"/>
<proteinExistence type="predicted"/>
<evidence type="ECO:0000313" key="3">
    <source>
        <dbReference type="Proteomes" id="UP000288812"/>
    </source>
</evidence>
<protein>
    <submittedName>
        <fullName evidence="2">Uncharacterized protein</fullName>
    </submittedName>
</protein>